<dbReference type="Proteomes" id="UP000186705">
    <property type="component" value="Unassembled WGS sequence"/>
</dbReference>
<evidence type="ECO:0000313" key="12">
    <source>
        <dbReference type="Proteomes" id="UP000186705"/>
    </source>
</evidence>
<dbReference type="HAMAP" id="MF_00131">
    <property type="entry name" value="Trp_synth_alpha"/>
    <property type="match status" value="1"/>
</dbReference>
<dbReference type="InterPro" id="IPR018204">
    <property type="entry name" value="Trp_synthase_alpha_AS"/>
</dbReference>
<dbReference type="UniPathway" id="UPA00035">
    <property type="reaction ID" value="UER00044"/>
</dbReference>
<feature type="active site" description="Proton acceptor" evidence="9">
    <location>
        <position position="46"/>
    </location>
</feature>
<comment type="subunit">
    <text evidence="3 9">Tetramer of two alpha and two beta chains.</text>
</comment>
<protein>
    <recommendedName>
        <fullName evidence="9">Tryptophan synthase alpha chain</fullName>
        <ecNumber evidence="9">4.2.1.20</ecNumber>
    </recommendedName>
</protein>
<dbReference type="InterPro" id="IPR002028">
    <property type="entry name" value="Trp_synthase_suA"/>
</dbReference>
<proteinExistence type="inferred from homology"/>
<dbReference type="AlphaFoldDB" id="A0A1U7NM56"/>
<dbReference type="RefSeq" id="WP_076341511.1">
    <property type="nucleotide sequence ID" value="NZ_JBGNFS010000002.1"/>
</dbReference>
<evidence type="ECO:0000256" key="9">
    <source>
        <dbReference type="HAMAP-Rule" id="MF_00131"/>
    </source>
</evidence>
<evidence type="ECO:0000256" key="3">
    <source>
        <dbReference type="ARBA" id="ARBA00011270"/>
    </source>
</evidence>
<comment type="function">
    <text evidence="1 9">The alpha subunit is responsible for the aldol cleavage of indoleglycerol phosphate to indole and glyceraldehyde 3-phosphate.</text>
</comment>
<dbReference type="GO" id="GO:0005829">
    <property type="term" value="C:cytosol"/>
    <property type="evidence" value="ECO:0007669"/>
    <property type="project" value="TreeGrafter"/>
</dbReference>
<name>A0A1U7NM56_9FIRM</name>
<dbReference type="FunFam" id="3.20.20.70:FF:000037">
    <property type="entry name" value="Tryptophan synthase alpha chain"/>
    <property type="match status" value="1"/>
</dbReference>
<dbReference type="InterPro" id="IPR011060">
    <property type="entry name" value="RibuloseP-bd_barrel"/>
</dbReference>
<keyword evidence="4 9" id="KW-0028">Amino-acid biosynthesis</keyword>
<dbReference type="PROSITE" id="PS00167">
    <property type="entry name" value="TRP_SYNTHASE_ALPHA"/>
    <property type="match status" value="1"/>
</dbReference>
<dbReference type="GO" id="GO:0004834">
    <property type="term" value="F:tryptophan synthase activity"/>
    <property type="evidence" value="ECO:0007669"/>
    <property type="project" value="UniProtKB-UniRule"/>
</dbReference>
<evidence type="ECO:0000256" key="4">
    <source>
        <dbReference type="ARBA" id="ARBA00022605"/>
    </source>
</evidence>
<dbReference type="EC" id="4.2.1.20" evidence="9"/>
<comment type="catalytic activity">
    <reaction evidence="8 9">
        <text>(1S,2R)-1-C-(indol-3-yl)glycerol 3-phosphate + L-serine = D-glyceraldehyde 3-phosphate + L-tryptophan + H2O</text>
        <dbReference type="Rhea" id="RHEA:10532"/>
        <dbReference type="ChEBI" id="CHEBI:15377"/>
        <dbReference type="ChEBI" id="CHEBI:33384"/>
        <dbReference type="ChEBI" id="CHEBI:57912"/>
        <dbReference type="ChEBI" id="CHEBI:58866"/>
        <dbReference type="ChEBI" id="CHEBI:59776"/>
        <dbReference type="EC" id="4.2.1.20"/>
    </reaction>
</comment>
<comment type="pathway">
    <text evidence="2 9">Amino-acid biosynthesis; L-tryptophan biosynthesis; L-tryptophan from chorismate: step 5/5.</text>
</comment>
<keyword evidence="12" id="KW-1185">Reference proteome</keyword>
<organism evidence="11 12">
    <name type="scientific">Dubosiella newyorkensis</name>
    <dbReference type="NCBI Taxonomy" id="1862672"/>
    <lineage>
        <taxon>Bacteria</taxon>
        <taxon>Bacillati</taxon>
        <taxon>Bacillota</taxon>
        <taxon>Erysipelotrichia</taxon>
        <taxon>Erysipelotrichales</taxon>
        <taxon>Erysipelotrichaceae</taxon>
        <taxon>Dubosiella</taxon>
    </lineage>
</organism>
<dbReference type="EMBL" id="MPKA01000067">
    <property type="protein sequence ID" value="OLU46174.1"/>
    <property type="molecule type" value="Genomic_DNA"/>
</dbReference>
<sequence length="248" mass="27351">MSKAFIPYIMCGDPDLETSEKLIASLVEAGADAIELGIPFSDPVAEGPVIQAASSRALQQNVDANALFSLVEKVRKTYTIPLYVMTYSNVVFAYGIEKFVQRMQEVGLQGLILPDVPYEEKEEFDAICRKYQIDLISLITLTSSSRLEKIAKKARGFLYCVSSLGITGTRASLHEEIFDVIEQARDYTPIPCLIGFGISNAQQARQMARKSDGIIIGSAIVQLCEKYGREAPEPVHLFAKSIKEALTM</sequence>
<dbReference type="PANTHER" id="PTHR43406">
    <property type="entry name" value="TRYPTOPHAN SYNTHASE, ALPHA CHAIN"/>
    <property type="match status" value="1"/>
</dbReference>
<evidence type="ECO:0000256" key="5">
    <source>
        <dbReference type="ARBA" id="ARBA00022822"/>
    </source>
</evidence>
<evidence type="ECO:0000256" key="10">
    <source>
        <dbReference type="RuleBase" id="RU003662"/>
    </source>
</evidence>
<dbReference type="OrthoDB" id="9804578at2"/>
<dbReference type="Pfam" id="PF00290">
    <property type="entry name" value="Trp_syntA"/>
    <property type="match status" value="1"/>
</dbReference>
<dbReference type="NCBIfam" id="TIGR00262">
    <property type="entry name" value="trpA"/>
    <property type="match status" value="1"/>
</dbReference>
<dbReference type="Gene3D" id="3.20.20.70">
    <property type="entry name" value="Aldolase class I"/>
    <property type="match status" value="1"/>
</dbReference>
<dbReference type="STRING" id="1862672.BO225_06755"/>
<keyword evidence="7 9" id="KW-0456">Lyase</keyword>
<dbReference type="CDD" id="cd04724">
    <property type="entry name" value="Tryptophan_synthase_alpha"/>
    <property type="match status" value="1"/>
</dbReference>
<evidence type="ECO:0000256" key="6">
    <source>
        <dbReference type="ARBA" id="ARBA00023141"/>
    </source>
</evidence>
<gene>
    <name evidence="9" type="primary">trpA</name>
    <name evidence="11" type="ORF">BO225_06755</name>
</gene>
<comment type="similarity">
    <text evidence="9 10">Belongs to the TrpA family.</text>
</comment>
<evidence type="ECO:0000256" key="8">
    <source>
        <dbReference type="ARBA" id="ARBA00049047"/>
    </source>
</evidence>
<evidence type="ECO:0000256" key="1">
    <source>
        <dbReference type="ARBA" id="ARBA00003365"/>
    </source>
</evidence>
<evidence type="ECO:0000313" key="11">
    <source>
        <dbReference type="EMBL" id="OLU46174.1"/>
    </source>
</evidence>
<dbReference type="SUPFAM" id="SSF51366">
    <property type="entry name" value="Ribulose-phoshate binding barrel"/>
    <property type="match status" value="1"/>
</dbReference>
<keyword evidence="5 9" id="KW-0822">Tryptophan biosynthesis</keyword>
<dbReference type="GeneID" id="78275642"/>
<accession>A0A1U7NM56</accession>
<feature type="active site" description="Proton acceptor" evidence="9">
    <location>
        <position position="35"/>
    </location>
</feature>
<keyword evidence="6 9" id="KW-0057">Aromatic amino acid biosynthesis</keyword>
<dbReference type="InterPro" id="IPR013785">
    <property type="entry name" value="Aldolase_TIM"/>
</dbReference>
<evidence type="ECO:0000256" key="7">
    <source>
        <dbReference type="ARBA" id="ARBA00023239"/>
    </source>
</evidence>
<evidence type="ECO:0000256" key="2">
    <source>
        <dbReference type="ARBA" id="ARBA00004733"/>
    </source>
</evidence>
<reference evidence="11 12" key="1">
    <citation type="submission" date="2016-11" db="EMBL/GenBank/DDBJ databases">
        <title>Description of two novel members of the family Erysipelotrichaceae: Ileibacterium lipovorans gen. nov., sp. nov. and Dubosiella newyorkensis, gen. nov., sp. nov.</title>
        <authorList>
            <person name="Cox L.M."/>
            <person name="Sohn J."/>
            <person name="Tyrrell K.L."/>
            <person name="Citron D.M."/>
            <person name="Lawson P.A."/>
            <person name="Patel N.B."/>
            <person name="Iizumi T."/>
            <person name="Perez-Perez G.I."/>
            <person name="Goldstein E.J."/>
            <person name="Blaser M.J."/>
        </authorList>
    </citation>
    <scope>NUCLEOTIDE SEQUENCE [LARGE SCALE GENOMIC DNA]</scope>
    <source>
        <strain evidence="11 12">NYU-BL-A4</strain>
    </source>
</reference>
<comment type="caution">
    <text evidence="11">The sequence shown here is derived from an EMBL/GenBank/DDBJ whole genome shotgun (WGS) entry which is preliminary data.</text>
</comment>
<dbReference type="PANTHER" id="PTHR43406:SF1">
    <property type="entry name" value="TRYPTOPHAN SYNTHASE ALPHA CHAIN, CHLOROPLASTIC"/>
    <property type="match status" value="1"/>
</dbReference>